<sequence length="269" mass="29900">MSDVNQNLSKEGLANLAIDPDLLARELAAQLAGDPLDEIELDETDEDLVNSSKECDIALKWLQSGNEERLQGLRVFCEHRDSRALPFLLPLLDEPSPVVRMSAVYALGRNPCPQAIDLLLHLLRFDSNAYVRKATAWSLGNYSNAPVLEPLINALKQDVAAVRLWASSSLAEVGLNSLESSLPAANQLLESLQIDGEPIVRSNCIWSLGRLYIHLSEEIKIHTVEAFISVLLNDREPSVRYEARTALEQLDNQEVQRKLKSLIDDGQLV</sequence>
<evidence type="ECO:0000313" key="4">
    <source>
        <dbReference type="EMBL" id="KGG20993.1"/>
    </source>
</evidence>
<dbReference type="Pfam" id="PF13646">
    <property type="entry name" value="HEAT_2"/>
    <property type="match status" value="2"/>
</dbReference>
<dbReference type="InterPro" id="IPR016024">
    <property type="entry name" value="ARM-type_fold"/>
</dbReference>
<gene>
    <name evidence="4" type="ORF">EV03_0932</name>
</gene>
<protein>
    <submittedName>
        <fullName evidence="4">HEAT repeat</fullName>
    </submittedName>
</protein>
<keyword evidence="2" id="KW-0042">Antenna complex</keyword>
<proteinExistence type="inferred from homology"/>
<evidence type="ECO:0000313" key="5">
    <source>
        <dbReference type="Proteomes" id="UP000030392"/>
    </source>
</evidence>
<dbReference type="RefSeq" id="WP_036905592.1">
    <property type="nucleotide sequence ID" value="NZ_CP138967.1"/>
</dbReference>
<keyword evidence="3" id="KW-0605">Phycobilisome</keyword>
<dbReference type="InterPro" id="IPR011989">
    <property type="entry name" value="ARM-like"/>
</dbReference>
<evidence type="ECO:0000256" key="2">
    <source>
        <dbReference type="ARBA" id="ARBA00022549"/>
    </source>
</evidence>
<dbReference type="Gene3D" id="1.25.10.10">
    <property type="entry name" value="Leucine-rich Repeat Variant"/>
    <property type="match status" value="2"/>
</dbReference>
<dbReference type="PANTHER" id="PTHR12697">
    <property type="entry name" value="PBS LYASE HEAT-LIKE PROTEIN"/>
    <property type="match status" value="1"/>
</dbReference>
<dbReference type="AlphaFoldDB" id="A0A0A2C3U3"/>
<evidence type="ECO:0000256" key="1">
    <source>
        <dbReference type="ARBA" id="ARBA00009299"/>
    </source>
</evidence>
<dbReference type="SMART" id="SM00567">
    <property type="entry name" value="EZ_HEAT"/>
    <property type="match status" value="4"/>
</dbReference>
<dbReference type="InterPro" id="IPR004155">
    <property type="entry name" value="PBS_lyase_HEAT"/>
</dbReference>
<comment type="caution">
    <text evidence="4">The sequence shown here is derived from an EMBL/GenBank/DDBJ whole genome shotgun (WGS) entry which is preliminary data.</text>
</comment>
<accession>A0A0A2C3U3</accession>
<dbReference type="SUPFAM" id="SSF48371">
    <property type="entry name" value="ARM repeat"/>
    <property type="match status" value="1"/>
</dbReference>
<dbReference type="EMBL" id="JNAX01000010">
    <property type="protein sequence ID" value="KGG20993.1"/>
    <property type="molecule type" value="Genomic_DNA"/>
</dbReference>
<dbReference type="Proteomes" id="UP000030392">
    <property type="component" value="Unassembled WGS sequence"/>
</dbReference>
<comment type="similarity">
    <text evidence="1">Belongs to the CpcE/RpcE/PecE family.</text>
</comment>
<name>A0A0A2C3U3_PROMR</name>
<reference evidence="5" key="1">
    <citation type="journal article" date="2014" name="Sci. Data">
        <title>Genomes of diverse isolates of the marine cyanobacterium Prochlorococcus.</title>
        <authorList>
            <person name="Biller S."/>
            <person name="Berube P."/>
            <person name="Thompson J."/>
            <person name="Kelly L."/>
            <person name="Roggensack S."/>
            <person name="Awad L."/>
            <person name="Roache-Johnson K."/>
            <person name="Ding H."/>
            <person name="Giovannoni S.J."/>
            <person name="Moore L.R."/>
            <person name="Chisholm S.W."/>
        </authorList>
    </citation>
    <scope>NUCLEOTIDE SEQUENCE [LARGE SCALE GENOMIC DNA]</scope>
    <source>
        <strain evidence="5">PAC1</strain>
    </source>
</reference>
<dbReference type="GO" id="GO:0030089">
    <property type="term" value="C:phycobilisome"/>
    <property type="evidence" value="ECO:0007669"/>
    <property type="project" value="UniProtKB-KW"/>
</dbReference>
<dbReference type="PANTHER" id="PTHR12697:SF5">
    <property type="entry name" value="DEOXYHYPUSINE HYDROXYLASE"/>
    <property type="match status" value="1"/>
</dbReference>
<dbReference type="GO" id="GO:0016491">
    <property type="term" value="F:oxidoreductase activity"/>
    <property type="evidence" value="ECO:0007669"/>
    <property type="project" value="TreeGrafter"/>
</dbReference>
<evidence type="ECO:0000256" key="3">
    <source>
        <dbReference type="ARBA" id="ARBA00022738"/>
    </source>
</evidence>
<organism evidence="4 5">
    <name type="scientific">Prochlorococcus marinus str. PAC1</name>
    <dbReference type="NCBI Taxonomy" id="59924"/>
    <lineage>
        <taxon>Bacteria</taxon>
        <taxon>Bacillati</taxon>
        <taxon>Cyanobacteriota</taxon>
        <taxon>Cyanophyceae</taxon>
        <taxon>Synechococcales</taxon>
        <taxon>Prochlorococcaceae</taxon>
        <taxon>Prochlorococcus</taxon>
    </lineage>
</organism>